<dbReference type="Proteomes" id="UP000469452">
    <property type="component" value="Unassembled WGS sequence"/>
</dbReference>
<gene>
    <name evidence="2" type="ORF">AaE_015574</name>
</gene>
<dbReference type="EMBL" id="VJMI01020911">
    <property type="protein sequence ID" value="KAF0703055.1"/>
    <property type="molecule type" value="Genomic_DNA"/>
</dbReference>
<dbReference type="Gene3D" id="3.30.420.10">
    <property type="entry name" value="Ribonuclease H-like superfamily/Ribonuclease H"/>
    <property type="match status" value="1"/>
</dbReference>
<evidence type="ECO:0000259" key="1">
    <source>
        <dbReference type="Pfam" id="PF01498"/>
    </source>
</evidence>
<organism evidence="2 3">
    <name type="scientific">Aphanomyces astaci</name>
    <name type="common">Crayfish plague agent</name>
    <dbReference type="NCBI Taxonomy" id="112090"/>
    <lineage>
        <taxon>Eukaryota</taxon>
        <taxon>Sar</taxon>
        <taxon>Stramenopiles</taxon>
        <taxon>Oomycota</taxon>
        <taxon>Saprolegniomycetes</taxon>
        <taxon>Saprolegniales</taxon>
        <taxon>Verrucalvaceae</taxon>
        <taxon>Aphanomyces</taxon>
    </lineage>
</organism>
<comment type="caution">
    <text evidence="2">The sequence shown here is derived from an EMBL/GenBank/DDBJ whole genome shotgun (WGS) entry which is preliminary data.</text>
</comment>
<dbReference type="PANTHER" id="PTHR47169">
    <property type="entry name" value="OS01G0541250 PROTEIN"/>
    <property type="match status" value="1"/>
</dbReference>
<dbReference type="GO" id="GO:0003677">
    <property type="term" value="F:DNA binding"/>
    <property type="evidence" value="ECO:0007669"/>
    <property type="project" value="InterPro"/>
</dbReference>
<accession>A0A6A4Z1P9</accession>
<dbReference type="AlphaFoldDB" id="A0A6A4Z1P9"/>
<dbReference type="VEuPathDB" id="FungiDB:H257_05495"/>
<protein>
    <recommendedName>
        <fullName evidence="1">Transposase Tc1-like domain-containing protein</fullName>
    </recommendedName>
</protein>
<sequence length="451" mass="50452">MSPAPRSTRELTPGMKMEVVFALQDAIHNGKLAHGSIQATAIRCQVGRATVRKIWRDFKSGSMASKKKGRVGPKPRHTPAEVTEIVRSVPARDRSTMRDMASSTGISVSTLCRHLKSGTINRRSSRLKPLLTDSNKFERLAFCRAHVNIQLDAMNDYLSSRARDAAGAVESREPAEPPGPAEFDFSDMWDVVHLDEKWFNADKDCRKTYLTRGEVHERRACKSKRFIPKVMFLAAVARPRLEEGFDGKLGIWPFVEKTPARRNSRNRPAGTLVTALVNVDGKTYRDYVVNKVVPSIKERFPSRSKRVVLQHDNATPHGSIDEDTLAAVSTDGWTFVVRRQPPNSPDLNVLDLGFFASIQALQYKMVSRSMDDVIEATLSAFEVLSSDKLSSIFLTLQAVMRLVMEHHGDNNFKLPHLKKDTLRRAGTLMANVTCPASLLFHVNSFVQQSSP</sequence>
<evidence type="ECO:0000313" key="2">
    <source>
        <dbReference type="EMBL" id="KAF0703055.1"/>
    </source>
</evidence>
<dbReference type="InterPro" id="IPR002492">
    <property type="entry name" value="Transposase_Tc1-like"/>
</dbReference>
<reference evidence="2 3" key="1">
    <citation type="submission" date="2019-06" db="EMBL/GenBank/DDBJ databases">
        <title>Genomics analysis of Aphanomyces spp. identifies a new class of oomycete effector associated with host adaptation.</title>
        <authorList>
            <person name="Gaulin E."/>
        </authorList>
    </citation>
    <scope>NUCLEOTIDE SEQUENCE [LARGE SCALE GENOMIC DNA]</scope>
    <source>
        <strain evidence="2 3">E</strain>
    </source>
</reference>
<proteinExistence type="predicted"/>
<dbReference type="PANTHER" id="PTHR47169:SF2">
    <property type="entry name" value="OS01G0541250 PROTEIN"/>
    <property type="match status" value="1"/>
</dbReference>
<dbReference type="GO" id="GO:0006313">
    <property type="term" value="P:DNA transposition"/>
    <property type="evidence" value="ECO:0007669"/>
    <property type="project" value="InterPro"/>
</dbReference>
<name>A0A6A4Z1P9_APHAT</name>
<feature type="domain" description="Transposase Tc1-like" evidence="1">
    <location>
        <begin position="84"/>
        <end position="148"/>
    </location>
</feature>
<evidence type="ECO:0000313" key="3">
    <source>
        <dbReference type="Proteomes" id="UP000469452"/>
    </source>
</evidence>
<dbReference type="GO" id="GO:0015074">
    <property type="term" value="P:DNA integration"/>
    <property type="evidence" value="ECO:0007669"/>
    <property type="project" value="InterPro"/>
</dbReference>
<dbReference type="Pfam" id="PF01498">
    <property type="entry name" value="HTH_Tnp_Tc3_2"/>
    <property type="match status" value="1"/>
</dbReference>
<dbReference type="InterPro" id="IPR036397">
    <property type="entry name" value="RNaseH_sf"/>
</dbReference>